<evidence type="ECO:0000256" key="1">
    <source>
        <dbReference type="ARBA" id="ARBA00022723"/>
    </source>
</evidence>
<keyword evidence="2" id="KW-0863">Zinc-finger</keyword>
<dbReference type="InterPro" id="IPR001876">
    <property type="entry name" value="Znf_RanBP2"/>
</dbReference>
<keyword evidence="4" id="KW-0175">Coiled coil</keyword>
<name>A0A7J7LMK4_9MAGN</name>
<feature type="domain" description="RanBP2-type" evidence="6">
    <location>
        <begin position="305"/>
        <end position="331"/>
    </location>
</feature>
<dbReference type="Gene3D" id="4.10.1060.10">
    <property type="entry name" value="Zinc finger, RanBP2-type"/>
    <property type="match status" value="3"/>
</dbReference>
<accession>A0A7J7LMK4</accession>
<dbReference type="Pfam" id="PF00641">
    <property type="entry name" value="Zn_ribbon_RanBP"/>
    <property type="match status" value="3"/>
</dbReference>
<feature type="domain" description="RanBP2-type" evidence="6">
    <location>
        <begin position="521"/>
        <end position="547"/>
    </location>
</feature>
<gene>
    <name evidence="7" type="ORF">GIB67_009844</name>
</gene>
<dbReference type="Pfam" id="PF13456">
    <property type="entry name" value="RVT_3"/>
    <property type="match status" value="1"/>
</dbReference>
<dbReference type="OrthoDB" id="1878647at2759"/>
<evidence type="ECO:0000256" key="2">
    <source>
        <dbReference type="ARBA" id="ARBA00022771"/>
    </source>
</evidence>
<dbReference type="EMBL" id="JACGCM010002165">
    <property type="protein sequence ID" value="KAF6143863.1"/>
    <property type="molecule type" value="Genomic_DNA"/>
</dbReference>
<feature type="region of interest" description="Disordered" evidence="5">
    <location>
        <begin position="500"/>
        <end position="521"/>
    </location>
</feature>
<feature type="coiled-coil region" evidence="4">
    <location>
        <begin position="617"/>
        <end position="644"/>
    </location>
</feature>
<evidence type="ECO:0000256" key="4">
    <source>
        <dbReference type="SAM" id="Coils"/>
    </source>
</evidence>
<keyword evidence="8" id="KW-1185">Reference proteome</keyword>
<dbReference type="GO" id="GO:0003676">
    <property type="term" value="F:nucleic acid binding"/>
    <property type="evidence" value="ECO:0007669"/>
    <property type="project" value="InterPro"/>
</dbReference>
<dbReference type="Gene3D" id="3.30.420.10">
    <property type="entry name" value="Ribonuclease H-like superfamily/Ribonuclease H"/>
    <property type="match status" value="1"/>
</dbReference>
<sequence length="656" mass="72246">MLGITSGQSSSGISGMVKASITGWSLDYGIFCASRSAKFRPETPSGSNQKDLKPKSDNGQDDVNIMNWSAVWKMEVPLRIQLFLWKAIQNESPPIITFGAGTPTLTPCALDAVKKMRPQHMPSFFVRKYTFSGFDSSRAADSEEAEAVAMIRGMEAVMGRGMERVMVLTDFRRLVSAFETGSTDLSWGALTLAPEILFLVARFHEFRFQFINRCFNFEAHALAALGSCSHAVLLFEPITTLEERLDGFTDDQTHMGERLITLKGVVAGNMVTFLIDQVAELSLKVDNRNSSASKRARTDGSRREDDWTCPSCGNVNFSFRTTCNKHSCTQSRPADHNSKNSAKLLQAPQGYSSPAAYLGSSVPSSMYLAVPPYGPSLFNGPSLPPYNLSFSGGSGYHYDYGNRLSAGSPYGQLHLSGPSQYGSGSMMAGGMYSMPPVMDRYGMVLPMGHAAMGARPVVFAEQNLPKKSGEGTRDNDWTCPKCGNVNFSFRTVCNMRKCNTPKPGSQASKSDKNSKQRMPEGSWKCEQCDNMNYPFRTKCNRQNCGADKPSEGNGSPEAAATTSEEDEQVLQPCSLLPRFQTVIWVEIAKLGYAGDLMYFPSRNDFCLSSVAGNMEELSALQHEFENVKDRMDDETNKAQCLEHKINLMVIRYGIEN</sequence>
<dbReference type="PANTHER" id="PTHR12999:SF24">
    <property type="entry name" value="RANBP2-TYPE DOMAIN-CONTAINING PROTEIN"/>
    <property type="match status" value="1"/>
</dbReference>
<organism evidence="7 8">
    <name type="scientific">Kingdonia uniflora</name>
    <dbReference type="NCBI Taxonomy" id="39325"/>
    <lineage>
        <taxon>Eukaryota</taxon>
        <taxon>Viridiplantae</taxon>
        <taxon>Streptophyta</taxon>
        <taxon>Embryophyta</taxon>
        <taxon>Tracheophyta</taxon>
        <taxon>Spermatophyta</taxon>
        <taxon>Magnoliopsida</taxon>
        <taxon>Ranunculales</taxon>
        <taxon>Circaeasteraceae</taxon>
        <taxon>Kingdonia</taxon>
    </lineage>
</organism>
<keyword evidence="1" id="KW-0479">Metal-binding</keyword>
<evidence type="ECO:0000256" key="3">
    <source>
        <dbReference type="ARBA" id="ARBA00022833"/>
    </source>
</evidence>
<reference evidence="7 8" key="1">
    <citation type="journal article" date="2020" name="IScience">
        <title>Genome Sequencing of the Endangered Kingdonia uniflora (Circaeasteraceae, Ranunculales) Reveals Potential Mechanisms of Evolutionary Specialization.</title>
        <authorList>
            <person name="Sun Y."/>
            <person name="Deng T."/>
            <person name="Zhang A."/>
            <person name="Moore M.J."/>
            <person name="Landis J.B."/>
            <person name="Lin N."/>
            <person name="Zhang H."/>
            <person name="Zhang X."/>
            <person name="Huang J."/>
            <person name="Zhang X."/>
            <person name="Sun H."/>
            <person name="Wang H."/>
        </authorList>
    </citation>
    <scope>NUCLEOTIDE SEQUENCE [LARGE SCALE GENOMIC DNA]</scope>
    <source>
        <strain evidence="7">TB1705</strain>
        <tissue evidence="7">Leaf</tissue>
    </source>
</reference>
<feature type="region of interest" description="Disordered" evidence="5">
    <location>
        <begin position="39"/>
        <end position="60"/>
    </location>
</feature>
<dbReference type="Proteomes" id="UP000541444">
    <property type="component" value="Unassembled WGS sequence"/>
</dbReference>
<evidence type="ECO:0000259" key="6">
    <source>
        <dbReference type="SMART" id="SM00547"/>
    </source>
</evidence>
<protein>
    <recommendedName>
        <fullName evidence="6">RanBP2-type domain-containing protein</fullName>
    </recommendedName>
</protein>
<evidence type="ECO:0000256" key="5">
    <source>
        <dbReference type="SAM" id="MobiDB-lite"/>
    </source>
</evidence>
<dbReference type="SUPFAM" id="SSF90209">
    <property type="entry name" value="Ran binding protein zinc finger-like"/>
    <property type="match status" value="3"/>
</dbReference>
<dbReference type="InterPro" id="IPR044730">
    <property type="entry name" value="RNase_H-like_dom_plant"/>
</dbReference>
<dbReference type="InterPro" id="IPR002156">
    <property type="entry name" value="RNaseH_domain"/>
</dbReference>
<dbReference type="PANTHER" id="PTHR12999">
    <property type="entry name" value="ZINC FINGER RAN-BINDING DOMAIN-CONTAINING PROTEIN 2 ZRANB2-RELATED"/>
    <property type="match status" value="1"/>
</dbReference>
<dbReference type="InterPro" id="IPR036443">
    <property type="entry name" value="Znf_RanBP2_sf"/>
</dbReference>
<feature type="domain" description="RanBP2-type" evidence="6">
    <location>
        <begin position="475"/>
        <end position="501"/>
    </location>
</feature>
<dbReference type="AlphaFoldDB" id="A0A7J7LMK4"/>
<dbReference type="GO" id="GO:0004523">
    <property type="term" value="F:RNA-DNA hybrid ribonuclease activity"/>
    <property type="evidence" value="ECO:0007669"/>
    <property type="project" value="InterPro"/>
</dbReference>
<comment type="caution">
    <text evidence="7">The sequence shown here is derived from an EMBL/GenBank/DDBJ whole genome shotgun (WGS) entry which is preliminary data.</text>
</comment>
<evidence type="ECO:0000313" key="7">
    <source>
        <dbReference type="EMBL" id="KAF6143863.1"/>
    </source>
</evidence>
<proteinExistence type="predicted"/>
<dbReference type="SMART" id="SM00547">
    <property type="entry name" value="ZnF_RBZ"/>
    <property type="match status" value="3"/>
</dbReference>
<feature type="compositionally biased region" description="Basic and acidic residues" evidence="5">
    <location>
        <begin position="509"/>
        <end position="518"/>
    </location>
</feature>
<feature type="region of interest" description="Disordered" evidence="5">
    <location>
        <begin position="545"/>
        <end position="566"/>
    </location>
</feature>
<dbReference type="GO" id="GO:0008270">
    <property type="term" value="F:zinc ion binding"/>
    <property type="evidence" value="ECO:0007669"/>
    <property type="project" value="UniProtKB-KW"/>
</dbReference>
<keyword evidence="3" id="KW-0862">Zinc</keyword>
<dbReference type="CDD" id="cd06222">
    <property type="entry name" value="RNase_H_like"/>
    <property type="match status" value="1"/>
</dbReference>
<evidence type="ECO:0000313" key="8">
    <source>
        <dbReference type="Proteomes" id="UP000541444"/>
    </source>
</evidence>
<dbReference type="InterPro" id="IPR036397">
    <property type="entry name" value="RNaseH_sf"/>
</dbReference>